<keyword evidence="4" id="KW-1185">Reference proteome</keyword>
<dbReference type="EMBL" id="LT629777">
    <property type="protein sequence ID" value="SDT01962.1"/>
    <property type="molecule type" value="Genomic_DNA"/>
</dbReference>
<accession>A0A1H1WYB7</accession>
<dbReference type="InterPro" id="IPR014914">
    <property type="entry name" value="RES_dom"/>
</dbReference>
<name>A0A1H1WYB7_9PSED</name>
<dbReference type="InterPro" id="IPR041206">
    <property type="entry name" value="HEPN/RES_NTD1"/>
</dbReference>
<gene>
    <name evidence="3" type="ORF">SAMN05216598_3644</name>
</gene>
<dbReference type="Pfam" id="PF18870">
    <property type="entry name" value="HEPN_RES_NTD1"/>
    <property type="match status" value="1"/>
</dbReference>
<evidence type="ECO:0000313" key="3">
    <source>
        <dbReference type="EMBL" id="SDT01962.1"/>
    </source>
</evidence>
<evidence type="ECO:0000259" key="1">
    <source>
        <dbReference type="Pfam" id="PF08808"/>
    </source>
</evidence>
<feature type="domain" description="RES" evidence="1">
    <location>
        <begin position="223"/>
        <end position="375"/>
    </location>
</feature>
<dbReference type="RefSeq" id="WP_090207196.1">
    <property type="nucleotide sequence ID" value="NZ_LT629777.1"/>
</dbReference>
<feature type="domain" description="HEPN/RES N-terminal" evidence="2">
    <location>
        <begin position="43"/>
        <end position="163"/>
    </location>
</feature>
<dbReference type="GeneID" id="300208577"/>
<reference evidence="4" key="1">
    <citation type="submission" date="2016-10" db="EMBL/GenBank/DDBJ databases">
        <authorList>
            <person name="Varghese N."/>
            <person name="Submissions S."/>
        </authorList>
    </citation>
    <scope>NUCLEOTIDE SEQUENCE [LARGE SCALE GENOMIC DNA]</scope>
    <source>
        <strain evidence="4">ATCC 23835</strain>
    </source>
</reference>
<dbReference type="Pfam" id="PF08808">
    <property type="entry name" value="RES"/>
    <property type="match status" value="1"/>
</dbReference>
<organism evidence="3 4">
    <name type="scientific">Pseudomonas asplenii</name>
    <dbReference type="NCBI Taxonomy" id="53407"/>
    <lineage>
        <taxon>Bacteria</taxon>
        <taxon>Pseudomonadati</taxon>
        <taxon>Pseudomonadota</taxon>
        <taxon>Gammaproteobacteria</taxon>
        <taxon>Pseudomonadales</taxon>
        <taxon>Pseudomonadaceae</taxon>
        <taxon>Pseudomonas</taxon>
    </lineage>
</organism>
<dbReference type="Proteomes" id="UP000199524">
    <property type="component" value="Chromosome I"/>
</dbReference>
<proteinExistence type="predicted"/>
<protein>
    <submittedName>
        <fullName evidence="3">RES domain-containing protein</fullName>
    </submittedName>
</protein>
<sequence>MGQAKKQMIEQMEQGYSYVDDCFVCGKCIKDEGLQKFIRLRRKPGSCSFCHRAVSVCSMNDVISHTLQSLHLEWGEPSNEGLPYETREGGWQGQVYDLGELLDIVGPDCPESILSFIAGSIDDYGWCRRQPYSMTADQTLSYGWKGFCQFIIHTARFVFYKVKNPRYDEFQHDEMNPVDILEALGSIVKKLGLIDTLPVGQKIHRVRITDQSNTLATAAELGAPPHEFATMPNRMSPVGIPMFYGAFDLDTAVRETYESGSGAGKKAVCGEFSTVRSLNVIDLTRSFIVPSLFDPKKQRDRPYYRFMRDFIKDFMKPIERSDRAHADYVPTQVVTEYFRHIYQTPNGKSIDGMIYPSSKTGRKAIVIFTDAKGAIDLGTPVSPATLLQLDKTVDIDLTHY</sequence>
<dbReference type="AlphaFoldDB" id="A0A1H1WYB7"/>
<evidence type="ECO:0000313" key="4">
    <source>
        <dbReference type="Proteomes" id="UP000199524"/>
    </source>
</evidence>
<evidence type="ECO:0000259" key="2">
    <source>
        <dbReference type="Pfam" id="PF18870"/>
    </source>
</evidence>